<dbReference type="InterPro" id="IPR012334">
    <property type="entry name" value="Pectin_lyas_fold"/>
</dbReference>
<evidence type="ECO:0000259" key="2">
    <source>
        <dbReference type="Pfam" id="PF13229"/>
    </source>
</evidence>
<keyword evidence="4" id="KW-1185">Reference proteome</keyword>
<dbReference type="InterPro" id="IPR039448">
    <property type="entry name" value="Beta_helix"/>
</dbReference>
<feature type="region of interest" description="Disordered" evidence="1">
    <location>
        <begin position="1364"/>
        <end position="1409"/>
    </location>
</feature>
<dbReference type="InParanoid" id="A0A077ZWL3"/>
<dbReference type="Proteomes" id="UP000039865">
    <property type="component" value="Unassembled WGS sequence"/>
</dbReference>
<feature type="domain" description="Right handed beta helix" evidence="2">
    <location>
        <begin position="907"/>
        <end position="1006"/>
    </location>
</feature>
<organism evidence="3 4">
    <name type="scientific">Stylonychia lemnae</name>
    <name type="common">Ciliate</name>
    <dbReference type="NCBI Taxonomy" id="5949"/>
    <lineage>
        <taxon>Eukaryota</taxon>
        <taxon>Sar</taxon>
        <taxon>Alveolata</taxon>
        <taxon>Ciliophora</taxon>
        <taxon>Intramacronucleata</taxon>
        <taxon>Spirotrichea</taxon>
        <taxon>Stichotrichia</taxon>
        <taxon>Sporadotrichida</taxon>
        <taxon>Oxytrichidae</taxon>
        <taxon>Stylonychinae</taxon>
        <taxon>Stylonychia</taxon>
    </lineage>
</organism>
<dbReference type="Gene3D" id="2.160.20.10">
    <property type="entry name" value="Single-stranded right-handed beta-helix, Pectin lyase-like"/>
    <property type="match status" value="1"/>
</dbReference>
<feature type="compositionally biased region" description="Low complexity" evidence="1">
    <location>
        <begin position="1384"/>
        <end position="1393"/>
    </location>
</feature>
<name>A0A077ZWL3_STYLE</name>
<evidence type="ECO:0000256" key="1">
    <source>
        <dbReference type="SAM" id="MobiDB-lite"/>
    </source>
</evidence>
<accession>A0A077ZWL3</accession>
<feature type="region of interest" description="Disordered" evidence="1">
    <location>
        <begin position="1472"/>
        <end position="1502"/>
    </location>
</feature>
<sequence length="1502" mass="171622">MQQHKLEQSPLTVRNQILELSLDSDHNLSDISSHDELKEEEIFRSVRSTGKDEGQQQNEQVFKTPVINDVRNQKAFQNSMSHNKDGFYDSSKTGYNFMNTQSNKKLNLVCDFRNVTNANNYNNQNAVNEGFQDENVENQEQDQMQQIGRLQITPDIYQQLNQSSHDYQGDQKRNRDGQLYQKVRKFNYQTPQQEYYEPFQLNPNAATDRNHQHHLNQEPDHVAQYYHAAQDNHQKPQHNRAQTTELDQFKQKLPALVNRQLKNKHSMNIKLEDNNNVIAKEIQKNMNKNISNFNMNQSPKNEFVKAQQNNLFTASMPPKYKKRKTDGMQSKDSADNLNFDPDHQKNNISDHKQLVSNLVQQNTIKGSSTSSILKKKAELITKGYDFSSIILDPHNAQNYANFVHAEDDSNRNRIITKKTIIEYMNGTGSNIFSQSGNQSILHALFNYDPENKVMEPSFMGLKAQNEEQPPVEVQQLVEDEKEVINNQNQQQEMQPSDLKSSQESGIDATIIDMSELESLNPIDCGLKVKFIIENSTLNQTLILPDSHIKIKDLVIDKPLTIKGKPGTILEITHGCIEVNFGENEKYKDVFSLCECHVLYSDRADLIFIKEELEKEDINNNLNSNNILNSHRGYTTAPTKLSTELIRGQILKIKSPPSENEYIETDQNRLQTEGTQNGSKKNLLFNKDPSNDKIGGGPGTNNVQMSVSDNTNSVYPLFQIKNYSYVEIRDCLISSKNKQSVMDVAFCLNEKDENDSDLAKQYKGILSVKSCNIQNFSLAFLAGSNSILSVELSHITNVRQGAIAVVNPKILKVSGTVIDTIMGNGIQILFKNIKMNVIKRGSVLTSKVSSMSLSNLGSTSQREIIKKVYIEDNKIINCKESGIFIRSIVPDQMKVGSNQKYPRINAIIKIQKNKIYQNKYCGLHLNKIHLHQIEVNNCEFYQNQFANILLDKAQGQNVDLFTILRCKIWSSLENGLIIKDSHNITIHECEFIKNKLSGIYLFDTGAIKYSKKRKMIQQQLMNTSQQLISNITQQNKKGDIFELNNESNIDENNIHNDSIREVIRMKQENLDTNQIIGGGRNLTMQSSFRRGTINYNQATTQQPNSQSNTKNGMPRIQLNGLNINKTSKLDSLAGGPCDNVEIGFIRIIKCKFIDNKQNGMSIEDLYKKTVDIQSCKFKENYLNGISIYQELDTEDELRANFDSQSFLSNPSSPRQKSNHLFTNYQSQNNLKNNPKFLIIRRDILSYAKINIMNCEIILNKHYGLLLGHTRTLIKGSLISDNMIGAIRIPNLNVKFLIRLMDYNQNNSRGNSGNNIELIQKDRPAILGKVGGDWGEIINVYKELQMKSGSDISDLSRMLDDINYKHGAEENPDQNDKNSKHDQERNNNNIEILNIKEGTQKKTKYQSQASSKKSKFNCFQKQEKKRIEQIGDYLIIKEVDKRGTSTNIEKRNQLGQINDGKSRNGCNLMKCCTSTSNSRKMSDKQTSPKRQKYKMQSEQNCTIF</sequence>
<dbReference type="SUPFAM" id="SSF51126">
    <property type="entry name" value="Pectin lyase-like"/>
    <property type="match status" value="1"/>
</dbReference>
<protein>
    <recommendedName>
        <fullName evidence="2">Right handed beta helix domain-containing protein</fullName>
    </recommendedName>
</protein>
<reference evidence="3 4" key="1">
    <citation type="submission" date="2014-06" db="EMBL/GenBank/DDBJ databases">
        <authorList>
            <person name="Swart Estienne"/>
        </authorList>
    </citation>
    <scope>NUCLEOTIDE SEQUENCE [LARGE SCALE GENOMIC DNA]</scope>
    <source>
        <strain evidence="3 4">130c</strain>
    </source>
</reference>
<dbReference type="InterPro" id="IPR006626">
    <property type="entry name" value="PbH1"/>
</dbReference>
<proteinExistence type="predicted"/>
<gene>
    <name evidence="3" type="primary">Contig16332.g17396</name>
    <name evidence="3" type="ORF">STYLEM_2662</name>
</gene>
<dbReference type="InterPro" id="IPR011050">
    <property type="entry name" value="Pectin_lyase_fold/virulence"/>
</dbReference>
<dbReference type="Pfam" id="PF13229">
    <property type="entry name" value="Beta_helix"/>
    <property type="match status" value="1"/>
</dbReference>
<dbReference type="EMBL" id="CCKQ01002570">
    <property type="protein sequence ID" value="CDW73677.1"/>
    <property type="molecule type" value="Genomic_DNA"/>
</dbReference>
<dbReference type="SMART" id="SM00710">
    <property type="entry name" value="PbH1"/>
    <property type="match status" value="7"/>
</dbReference>
<evidence type="ECO:0000313" key="4">
    <source>
        <dbReference type="Proteomes" id="UP000039865"/>
    </source>
</evidence>
<feature type="region of interest" description="Disordered" evidence="1">
    <location>
        <begin position="657"/>
        <end position="683"/>
    </location>
</feature>
<evidence type="ECO:0000313" key="3">
    <source>
        <dbReference type="EMBL" id="CDW73677.1"/>
    </source>
</evidence>
<feature type="compositionally biased region" description="Polar residues" evidence="1">
    <location>
        <begin position="667"/>
        <end position="679"/>
    </location>
</feature>
<feature type="compositionally biased region" description="Polar residues" evidence="1">
    <location>
        <begin position="1492"/>
        <end position="1502"/>
    </location>
</feature>
<feature type="compositionally biased region" description="Basic and acidic residues" evidence="1">
    <location>
        <begin position="1364"/>
        <end position="1383"/>
    </location>
</feature>